<dbReference type="PATRIC" id="fig|999431.4.peg.417"/>
<comment type="similarity">
    <text evidence="1">Belongs to the ABC transporter superfamily.</text>
</comment>
<sequence>MEKLIEVNGLKKYFPIQKKSLFSKKLFLKAVDNVSFNIYKGETLGIVGESGSGKSTLGKCITNIYPITEGEIIYKGKRITGQRNKDLYWFKREIQAIFQDPYSSLNPKLNIFDIIAEPLSMHAKYSKKEISDRVFKVLDMVGISRQSISKKPHEFSGGQRQRISIARAISTNPEFILCDEPISALDVSIQAQIVNLLDDIQKELGLTYLFIAHNLSMVRYISYRTMVMYLGNIVEIANTDEIYKNPLHPYTKGLFDSELIPIPKIDKTKKLNTISMDIPSPINLPEGCPFNTRCNSCMEICKKKKPDFFDDGNGHKVACFLINKKNYNYN</sequence>
<dbReference type="PROSITE" id="PS50893">
    <property type="entry name" value="ABC_TRANSPORTER_2"/>
    <property type="match status" value="1"/>
</dbReference>
<proteinExistence type="inferred from homology"/>
<dbReference type="GO" id="GO:0016887">
    <property type="term" value="F:ATP hydrolysis activity"/>
    <property type="evidence" value="ECO:0007669"/>
    <property type="project" value="InterPro"/>
</dbReference>
<organism evidence="6">
    <name type="scientific">Treponema denticola H1-T</name>
    <dbReference type="NCBI Taxonomy" id="999431"/>
    <lineage>
        <taxon>Bacteria</taxon>
        <taxon>Pseudomonadati</taxon>
        <taxon>Spirochaetota</taxon>
        <taxon>Spirochaetia</taxon>
        <taxon>Spirochaetales</taxon>
        <taxon>Treponemataceae</taxon>
        <taxon>Treponema</taxon>
    </lineage>
</organism>
<evidence type="ECO:0000313" key="6">
    <source>
        <dbReference type="EMBL" id="EMB33401.1"/>
    </source>
</evidence>
<dbReference type="FunFam" id="3.40.50.300:FF:000016">
    <property type="entry name" value="Oligopeptide ABC transporter ATP-binding component"/>
    <property type="match status" value="1"/>
</dbReference>
<dbReference type="GO" id="GO:0015833">
    <property type="term" value="P:peptide transport"/>
    <property type="evidence" value="ECO:0007669"/>
    <property type="project" value="InterPro"/>
</dbReference>
<dbReference type="GO" id="GO:0055085">
    <property type="term" value="P:transmembrane transport"/>
    <property type="evidence" value="ECO:0007669"/>
    <property type="project" value="UniProtKB-ARBA"/>
</dbReference>
<dbReference type="PROSITE" id="PS00211">
    <property type="entry name" value="ABC_TRANSPORTER_1"/>
    <property type="match status" value="1"/>
</dbReference>
<evidence type="ECO:0000259" key="5">
    <source>
        <dbReference type="PROSITE" id="PS50893"/>
    </source>
</evidence>
<keyword evidence="4 6" id="KW-0067">ATP-binding</keyword>
<feature type="domain" description="ABC transporter" evidence="5">
    <location>
        <begin position="16"/>
        <end position="255"/>
    </location>
</feature>
<dbReference type="Pfam" id="PF08352">
    <property type="entry name" value="oligo_HPY"/>
    <property type="match status" value="1"/>
</dbReference>
<dbReference type="PANTHER" id="PTHR43776:SF7">
    <property type="entry name" value="D,D-DIPEPTIDE TRANSPORT ATP-BINDING PROTEIN DDPF-RELATED"/>
    <property type="match status" value="1"/>
</dbReference>
<dbReference type="SMART" id="SM00382">
    <property type="entry name" value="AAA"/>
    <property type="match status" value="1"/>
</dbReference>
<dbReference type="RefSeq" id="WP_002687266.1">
    <property type="nucleotide sequence ID" value="NZ_CM001794.1"/>
</dbReference>
<gene>
    <name evidence="6" type="ORF">HMPREF9725_00402</name>
</gene>
<dbReference type="GO" id="GO:0005524">
    <property type="term" value="F:ATP binding"/>
    <property type="evidence" value="ECO:0007669"/>
    <property type="project" value="UniProtKB-KW"/>
</dbReference>
<dbReference type="InterPro" id="IPR003593">
    <property type="entry name" value="AAA+_ATPase"/>
</dbReference>
<name>M2BCA6_TREDN</name>
<keyword evidence="2" id="KW-0813">Transport</keyword>
<keyword evidence="3" id="KW-0547">Nucleotide-binding</keyword>
<dbReference type="InterPro" id="IPR013563">
    <property type="entry name" value="Oligopep_ABC_C"/>
</dbReference>
<dbReference type="SUPFAM" id="SSF52540">
    <property type="entry name" value="P-loop containing nucleoside triphosphate hydrolases"/>
    <property type="match status" value="1"/>
</dbReference>
<evidence type="ECO:0000256" key="2">
    <source>
        <dbReference type="ARBA" id="ARBA00022448"/>
    </source>
</evidence>
<dbReference type="InterPro" id="IPR050319">
    <property type="entry name" value="ABC_transp_ATP-bind"/>
</dbReference>
<accession>M2BCA6</accession>
<dbReference type="Gene3D" id="3.40.50.300">
    <property type="entry name" value="P-loop containing nucleotide triphosphate hydrolases"/>
    <property type="match status" value="1"/>
</dbReference>
<dbReference type="CDD" id="cd03257">
    <property type="entry name" value="ABC_NikE_OppD_transporters"/>
    <property type="match status" value="1"/>
</dbReference>
<dbReference type="EMBL" id="AGDW01000007">
    <property type="protein sequence ID" value="EMB33401.1"/>
    <property type="molecule type" value="Genomic_DNA"/>
</dbReference>
<evidence type="ECO:0000256" key="1">
    <source>
        <dbReference type="ARBA" id="ARBA00005417"/>
    </source>
</evidence>
<protein>
    <submittedName>
        <fullName evidence="6">Oligopeptide/dipeptide ABC transporter, ATP-binding protein</fullName>
    </submittedName>
</protein>
<dbReference type="InterPro" id="IPR003439">
    <property type="entry name" value="ABC_transporter-like_ATP-bd"/>
</dbReference>
<dbReference type="AlphaFoldDB" id="M2BCA6"/>
<dbReference type="Proteomes" id="UP000011708">
    <property type="component" value="Chromosome"/>
</dbReference>
<dbReference type="InterPro" id="IPR017871">
    <property type="entry name" value="ABC_transporter-like_CS"/>
</dbReference>
<evidence type="ECO:0000256" key="4">
    <source>
        <dbReference type="ARBA" id="ARBA00022840"/>
    </source>
</evidence>
<dbReference type="Pfam" id="PF00005">
    <property type="entry name" value="ABC_tran"/>
    <property type="match status" value="1"/>
</dbReference>
<dbReference type="NCBIfam" id="TIGR01727">
    <property type="entry name" value="oligo_HPY"/>
    <property type="match status" value="1"/>
</dbReference>
<evidence type="ECO:0000256" key="3">
    <source>
        <dbReference type="ARBA" id="ARBA00022741"/>
    </source>
</evidence>
<comment type="caution">
    <text evidence="6">The sequence shown here is derived from an EMBL/GenBank/DDBJ whole genome shotgun (WGS) entry which is preliminary data.</text>
</comment>
<reference evidence="6" key="1">
    <citation type="submission" date="2012-01" db="EMBL/GenBank/DDBJ databases">
        <title>The Genome Sequence of Treponema denticola H1-T.</title>
        <authorList>
            <consortium name="The Broad Institute Genome Sequencing Platform"/>
            <person name="Earl A."/>
            <person name="Ward D."/>
            <person name="Feldgarden M."/>
            <person name="Gevers D."/>
            <person name="Blanton J.M."/>
            <person name="Fenno C.J."/>
            <person name="Baranova O.V."/>
            <person name="Mathney J."/>
            <person name="Dewhirst F.E."/>
            <person name="Izard J."/>
            <person name="Young S.K."/>
            <person name="Zeng Q."/>
            <person name="Gargeya S."/>
            <person name="Fitzgerald M."/>
            <person name="Haas B."/>
            <person name="Abouelleil A."/>
            <person name="Alvarado L."/>
            <person name="Arachchi H.M."/>
            <person name="Berlin A."/>
            <person name="Chapman S.B."/>
            <person name="Gearin G."/>
            <person name="Goldberg J."/>
            <person name="Griggs A."/>
            <person name="Gujja S."/>
            <person name="Hansen M."/>
            <person name="Heiman D."/>
            <person name="Howarth C."/>
            <person name="Larimer J."/>
            <person name="Lui A."/>
            <person name="MacDonald P.J.P."/>
            <person name="McCowen C."/>
            <person name="Montmayeur A."/>
            <person name="Murphy C."/>
            <person name="Neiman D."/>
            <person name="Pearson M."/>
            <person name="Priest M."/>
            <person name="Roberts A."/>
            <person name="Saif S."/>
            <person name="Shea T."/>
            <person name="Sisk P."/>
            <person name="Stolte C."/>
            <person name="Sykes S."/>
            <person name="Wortman J."/>
            <person name="Nusbaum C."/>
            <person name="Birren B."/>
        </authorList>
    </citation>
    <scope>NUCLEOTIDE SEQUENCE [LARGE SCALE GENOMIC DNA]</scope>
    <source>
        <strain evidence="6">H1-T</strain>
    </source>
</reference>
<dbReference type="InterPro" id="IPR027417">
    <property type="entry name" value="P-loop_NTPase"/>
</dbReference>
<dbReference type="PANTHER" id="PTHR43776">
    <property type="entry name" value="TRANSPORT ATP-BINDING PROTEIN"/>
    <property type="match status" value="1"/>
</dbReference>
<dbReference type="HOGENOM" id="CLU_000604_1_23_12"/>